<evidence type="ECO:0000256" key="1">
    <source>
        <dbReference type="SAM" id="MobiDB-lite"/>
    </source>
</evidence>
<feature type="region of interest" description="Disordered" evidence="1">
    <location>
        <begin position="302"/>
        <end position="333"/>
    </location>
</feature>
<accession>A0ABV9ZPN4</accession>
<feature type="region of interest" description="Disordered" evidence="1">
    <location>
        <begin position="34"/>
        <end position="54"/>
    </location>
</feature>
<gene>
    <name evidence="3" type="ORF">ACFPK1_29765</name>
</gene>
<feature type="region of interest" description="Disordered" evidence="1">
    <location>
        <begin position="209"/>
        <end position="241"/>
    </location>
</feature>
<feature type="compositionally biased region" description="Polar residues" evidence="1">
    <location>
        <begin position="324"/>
        <end position="333"/>
    </location>
</feature>
<organism evidence="3 4">
    <name type="scientific">Actinomycetospora rhizophila</name>
    <dbReference type="NCBI Taxonomy" id="1416876"/>
    <lineage>
        <taxon>Bacteria</taxon>
        <taxon>Bacillati</taxon>
        <taxon>Actinomycetota</taxon>
        <taxon>Actinomycetes</taxon>
        <taxon>Pseudonocardiales</taxon>
        <taxon>Pseudonocardiaceae</taxon>
        <taxon>Actinomycetospora</taxon>
    </lineage>
</organism>
<dbReference type="Gene3D" id="3.30.450.40">
    <property type="match status" value="1"/>
</dbReference>
<dbReference type="SMART" id="SM01012">
    <property type="entry name" value="ANTAR"/>
    <property type="match status" value="1"/>
</dbReference>
<reference evidence="4" key="1">
    <citation type="journal article" date="2019" name="Int. J. Syst. Evol. Microbiol.">
        <title>The Global Catalogue of Microorganisms (GCM) 10K type strain sequencing project: providing services to taxonomists for standard genome sequencing and annotation.</title>
        <authorList>
            <consortium name="The Broad Institute Genomics Platform"/>
            <consortium name="The Broad Institute Genome Sequencing Center for Infectious Disease"/>
            <person name="Wu L."/>
            <person name="Ma J."/>
        </authorList>
    </citation>
    <scope>NUCLEOTIDE SEQUENCE [LARGE SCALE GENOMIC DNA]</scope>
    <source>
        <strain evidence="4">XZYJ18</strain>
    </source>
</reference>
<evidence type="ECO:0000313" key="4">
    <source>
        <dbReference type="Proteomes" id="UP001596175"/>
    </source>
</evidence>
<feature type="domain" description="ANTAR" evidence="2">
    <location>
        <begin position="222"/>
        <end position="294"/>
    </location>
</feature>
<proteinExistence type="predicted"/>
<dbReference type="Proteomes" id="UP001596175">
    <property type="component" value="Unassembled WGS sequence"/>
</dbReference>
<feature type="compositionally biased region" description="Basic and acidic residues" evidence="1">
    <location>
        <begin position="224"/>
        <end position="239"/>
    </location>
</feature>
<dbReference type="InterPro" id="IPR029016">
    <property type="entry name" value="GAF-like_dom_sf"/>
</dbReference>
<protein>
    <submittedName>
        <fullName evidence="3">GAF domain-containing protein</fullName>
    </submittedName>
</protein>
<evidence type="ECO:0000259" key="2">
    <source>
        <dbReference type="SMART" id="SM01012"/>
    </source>
</evidence>
<evidence type="ECO:0000313" key="3">
    <source>
        <dbReference type="EMBL" id="MFC5142446.1"/>
    </source>
</evidence>
<comment type="caution">
    <text evidence="3">The sequence shown here is derived from an EMBL/GenBank/DDBJ whole genome shotgun (WGS) entry which is preliminary data.</text>
</comment>
<sequence length="333" mass="34867">MTAHDGAEDSGETDVDARRRRLVALLDDAGDALRTEDGSATARVPAGGPTASSVRPPRWTNALWSQLNRLCVVTVLEVGVDGAGITVMGSADAARSGHRDQLAATGASTERLEDLQLTTGEGPCLDAYSAAAPVLVAELAAETTRWPGFAPEALRAGAAAVFSLPLQVGAVRLGTLDLHRCTVGGLSDDQLADAVALAGLATEALLELAGNPEPAEGPLTADTSRTETRPEGSGPDRQRWPPVTWLPHVHANVHVASGMVSAQRDIDVGAAMLRIRAYAFSRGEPVDDVARRIIDRDLVLGDVATEQPDRHGHPPANPHESPQPLDTSPETDD</sequence>
<keyword evidence="4" id="KW-1185">Reference proteome</keyword>
<dbReference type="RefSeq" id="WP_378024565.1">
    <property type="nucleotide sequence ID" value="NZ_JBHSKG010000024.1"/>
</dbReference>
<dbReference type="SUPFAM" id="SSF55781">
    <property type="entry name" value="GAF domain-like"/>
    <property type="match status" value="1"/>
</dbReference>
<dbReference type="EMBL" id="JBHSKG010000024">
    <property type="protein sequence ID" value="MFC5142446.1"/>
    <property type="molecule type" value="Genomic_DNA"/>
</dbReference>
<name>A0ABV9ZPN4_9PSEU</name>
<dbReference type="InterPro" id="IPR005561">
    <property type="entry name" value="ANTAR"/>
</dbReference>